<dbReference type="Proteomes" id="UP000480178">
    <property type="component" value="Chromosome"/>
</dbReference>
<keyword evidence="1" id="KW-0805">Transcription regulation</keyword>
<evidence type="ECO:0000256" key="1">
    <source>
        <dbReference type="ARBA" id="ARBA00023015"/>
    </source>
</evidence>
<dbReference type="PROSITE" id="PS00041">
    <property type="entry name" value="HTH_ARAC_FAMILY_1"/>
    <property type="match status" value="1"/>
</dbReference>
<dbReference type="SMART" id="SM00342">
    <property type="entry name" value="HTH_ARAC"/>
    <property type="match status" value="1"/>
</dbReference>
<dbReference type="RefSeq" id="WP_162444616.1">
    <property type="nucleotide sequence ID" value="NZ_CP048222.1"/>
</dbReference>
<reference evidence="5 6" key="1">
    <citation type="submission" date="2020-01" db="EMBL/GenBank/DDBJ databases">
        <authorList>
            <person name="Kim M.K."/>
        </authorList>
    </citation>
    <scope>NUCLEOTIDE SEQUENCE [LARGE SCALE GENOMIC DNA]</scope>
    <source>
        <strain evidence="5 6">172606-1</strain>
    </source>
</reference>
<dbReference type="GO" id="GO:0003700">
    <property type="term" value="F:DNA-binding transcription factor activity"/>
    <property type="evidence" value="ECO:0007669"/>
    <property type="project" value="InterPro"/>
</dbReference>
<dbReference type="Pfam" id="PF12833">
    <property type="entry name" value="HTH_18"/>
    <property type="match status" value="1"/>
</dbReference>
<dbReference type="Gene3D" id="3.30.70.100">
    <property type="match status" value="1"/>
</dbReference>
<keyword evidence="6" id="KW-1185">Reference proteome</keyword>
<dbReference type="Gene3D" id="1.10.10.60">
    <property type="entry name" value="Homeodomain-like"/>
    <property type="match status" value="1"/>
</dbReference>
<dbReference type="EMBL" id="CP048222">
    <property type="protein sequence ID" value="QHT68605.1"/>
    <property type="molecule type" value="Genomic_DNA"/>
</dbReference>
<keyword evidence="3" id="KW-0804">Transcription</keyword>
<dbReference type="PANTHER" id="PTHR43280">
    <property type="entry name" value="ARAC-FAMILY TRANSCRIPTIONAL REGULATOR"/>
    <property type="match status" value="1"/>
</dbReference>
<dbReference type="PROSITE" id="PS01124">
    <property type="entry name" value="HTH_ARAC_FAMILY_2"/>
    <property type="match status" value="1"/>
</dbReference>
<name>A0A6C0GKS4_9BACT</name>
<dbReference type="InterPro" id="IPR009057">
    <property type="entry name" value="Homeodomain-like_sf"/>
</dbReference>
<dbReference type="AlphaFoldDB" id="A0A6C0GKS4"/>
<evidence type="ECO:0000313" key="6">
    <source>
        <dbReference type="Proteomes" id="UP000480178"/>
    </source>
</evidence>
<keyword evidence="2" id="KW-0238">DNA-binding</keyword>
<accession>A0A6C0GKS4</accession>
<sequence length="181" mass="20656">MEKTVKIKGMVCRRCIEIVKEIFESQGLPVHEVKLGEVTYQENDAQALEAAIRLLEKEGFELLTDKQSLTIAKVKELVEQELNTTKAHSRNFAQLLTESLPMDYDTISALFSHTEGITLEQYLIHRRVQKVQQLLKYTSLTLTDIAFDLGYSSVHHLSNQFKKITGMSPSQFRELQAGVEK</sequence>
<dbReference type="InterPro" id="IPR018060">
    <property type="entry name" value="HTH_AraC"/>
</dbReference>
<evidence type="ECO:0000256" key="2">
    <source>
        <dbReference type="ARBA" id="ARBA00023125"/>
    </source>
</evidence>
<proteinExistence type="predicted"/>
<dbReference type="GO" id="GO:0043565">
    <property type="term" value="F:sequence-specific DNA binding"/>
    <property type="evidence" value="ECO:0007669"/>
    <property type="project" value="InterPro"/>
</dbReference>
<dbReference type="SUPFAM" id="SSF46689">
    <property type="entry name" value="Homeodomain-like"/>
    <property type="match status" value="1"/>
</dbReference>
<gene>
    <name evidence="5" type="ORF">GXP67_19130</name>
</gene>
<protein>
    <submittedName>
        <fullName evidence="5">Helix-turn-helix transcriptional regulator</fullName>
    </submittedName>
</protein>
<dbReference type="PANTHER" id="PTHR43280:SF2">
    <property type="entry name" value="HTH-TYPE TRANSCRIPTIONAL REGULATOR EXSA"/>
    <property type="match status" value="1"/>
</dbReference>
<evidence type="ECO:0000313" key="5">
    <source>
        <dbReference type="EMBL" id="QHT68605.1"/>
    </source>
</evidence>
<dbReference type="KEGG" id="rhoz:GXP67_19130"/>
<evidence type="ECO:0000256" key="3">
    <source>
        <dbReference type="ARBA" id="ARBA00023163"/>
    </source>
</evidence>
<dbReference type="InterPro" id="IPR018062">
    <property type="entry name" value="HTH_AraC-typ_CS"/>
</dbReference>
<organism evidence="5 6">
    <name type="scientific">Rhodocytophaga rosea</name>
    <dbReference type="NCBI Taxonomy" id="2704465"/>
    <lineage>
        <taxon>Bacteria</taxon>
        <taxon>Pseudomonadati</taxon>
        <taxon>Bacteroidota</taxon>
        <taxon>Cytophagia</taxon>
        <taxon>Cytophagales</taxon>
        <taxon>Rhodocytophagaceae</taxon>
        <taxon>Rhodocytophaga</taxon>
    </lineage>
</organism>
<evidence type="ECO:0000259" key="4">
    <source>
        <dbReference type="PROSITE" id="PS01124"/>
    </source>
</evidence>
<feature type="domain" description="HTH araC/xylS-type" evidence="4">
    <location>
        <begin position="72"/>
        <end position="175"/>
    </location>
</feature>